<dbReference type="Gene3D" id="1.20.81.30">
    <property type="entry name" value="Type II secretion system (T2SS), domain F"/>
    <property type="match status" value="1"/>
</dbReference>
<keyword evidence="9" id="KW-1185">Reference proteome</keyword>
<evidence type="ECO:0000256" key="5">
    <source>
        <dbReference type="ARBA" id="ARBA00023136"/>
    </source>
</evidence>
<feature type="transmembrane region" description="Helical" evidence="6">
    <location>
        <begin position="217"/>
        <end position="237"/>
    </location>
</feature>
<evidence type="ECO:0000256" key="1">
    <source>
        <dbReference type="ARBA" id="ARBA00004651"/>
    </source>
</evidence>
<feature type="transmembrane region" description="Helical" evidence="6">
    <location>
        <begin position="65"/>
        <end position="91"/>
    </location>
</feature>
<organism evidence="8 9">
    <name type="scientific">Aureliella helgolandensis</name>
    <dbReference type="NCBI Taxonomy" id="2527968"/>
    <lineage>
        <taxon>Bacteria</taxon>
        <taxon>Pseudomonadati</taxon>
        <taxon>Planctomycetota</taxon>
        <taxon>Planctomycetia</taxon>
        <taxon>Pirellulales</taxon>
        <taxon>Pirellulaceae</taxon>
        <taxon>Aureliella</taxon>
    </lineage>
</organism>
<dbReference type="PANTHER" id="PTHR35007:SF1">
    <property type="entry name" value="PILUS ASSEMBLY PROTEIN"/>
    <property type="match status" value="1"/>
</dbReference>
<name>A0A518G138_9BACT</name>
<keyword evidence="2" id="KW-1003">Cell membrane</keyword>
<protein>
    <submittedName>
        <fullName evidence="8">Bacterial type II secretion system protein F domain protein</fullName>
    </submittedName>
</protein>
<dbReference type="PANTHER" id="PTHR35007">
    <property type="entry name" value="INTEGRAL MEMBRANE PROTEIN-RELATED"/>
    <property type="match status" value="1"/>
</dbReference>
<evidence type="ECO:0000259" key="7">
    <source>
        <dbReference type="Pfam" id="PF00482"/>
    </source>
</evidence>
<keyword evidence="3 6" id="KW-0812">Transmembrane</keyword>
<feature type="transmembrane region" description="Helical" evidence="6">
    <location>
        <begin position="249"/>
        <end position="268"/>
    </location>
</feature>
<feature type="domain" description="Type II secretion system protein GspF" evidence="7">
    <location>
        <begin position="113"/>
        <end position="232"/>
    </location>
</feature>
<keyword evidence="4 6" id="KW-1133">Transmembrane helix</keyword>
<sequence length="277" mass="30777">MAELTSALLFASVFLLVMALSSLWKRLSTSYISQQIASAKALSMDQTKIDQGMAWWGISLGVNLLVSWLLGMLLIGVATTGLLLAAPRWILDWRIQRRRELLRDQMVQCAVALANSVRAGQSLSDGLETVSDELPQPLALELKQIVAEYHHGRPLAEALQEAKRRLKIDSFSLFVSAIVVNLDRGGKVTESLERISRSLQENQRIERKLQAETASGWRVVLILAAFPLLFLGGFYVLHPEGTSMVFQTLIGQGVLLCVMGLVFVSVWWSRKILTMDA</sequence>
<dbReference type="AlphaFoldDB" id="A0A518G138"/>
<accession>A0A518G138</accession>
<dbReference type="OrthoDB" id="263707at2"/>
<evidence type="ECO:0000256" key="4">
    <source>
        <dbReference type="ARBA" id="ARBA00022989"/>
    </source>
</evidence>
<evidence type="ECO:0000256" key="6">
    <source>
        <dbReference type="SAM" id="Phobius"/>
    </source>
</evidence>
<evidence type="ECO:0000313" key="9">
    <source>
        <dbReference type="Proteomes" id="UP000318017"/>
    </source>
</evidence>
<proteinExistence type="predicted"/>
<evidence type="ECO:0000313" key="8">
    <source>
        <dbReference type="EMBL" id="QDV22321.1"/>
    </source>
</evidence>
<dbReference type="EMBL" id="CP036298">
    <property type="protein sequence ID" value="QDV22321.1"/>
    <property type="molecule type" value="Genomic_DNA"/>
</dbReference>
<evidence type="ECO:0000256" key="2">
    <source>
        <dbReference type="ARBA" id="ARBA00022475"/>
    </source>
</evidence>
<gene>
    <name evidence="8" type="ORF">Q31a_06050</name>
</gene>
<comment type="subcellular location">
    <subcellularLocation>
        <location evidence="1">Cell membrane</location>
        <topology evidence="1">Multi-pass membrane protein</topology>
    </subcellularLocation>
</comment>
<reference evidence="8 9" key="1">
    <citation type="submission" date="2019-02" db="EMBL/GenBank/DDBJ databases">
        <title>Deep-cultivation of Planctomycetes and their phenomic and genomic characterization uncovers novel biology.</title>
        <authorList>
            <person name="Wiegand S."/>
            <person name="Jogler M."/>
            <person name="Boedeker C."/>
            <person name="Pinto D."/>
            <person name="Vollmers J."/>
            <person name="Rivas-Marin E."/>
            <person name="Kohn T."/>
            <person name="Peeters S.H."/>
            <person name="Heuer A."/>
            <person name="Rast P."/>
            <person name="Oberbeckmann S."/>
            <person name="Bunk B."/>
            <person name="Jeske O."/>
            <person name="Meyerdierks A."/>
            <person name="Storesund J.E."/>
            <person name="Kallscheuer N."/>
            <person name="Luecker S."/>
            <person name="Lage O.M."/>
            <person name="Pohl T."/>
            <person name="Merkel B.J."/>
            <person name="Hornburger P."/>
            <person name="Mueller R.-W."/>
            <person name="Bruemmer F."/>
            <person name="Labrenz M."/>
            <person name="Spormann A.M."/>
            <person name="Op den Camp H."/>
            <person name="Overmann J."/>
            <person name="Amann R."/>
            <person name="Jetten M.S.M."/>
            <person name="Mascher T."/>
            <person name="Medema M.H."/>
            <person name="Devos D.P."/>
            <person name="Kaster A.-K."/>
            <person name="Ovreas L."/>
            <person name="Rohde M."/>
            <person name="Galperin M.Y."/>
            <person name="Jogler C."/>
        </authorList>
    </citation>
    <scope>NUCLEOTIDE SEQUENCE [LARGE SCALE GENOMIC DNA]</scope>
    <source>
        <strain evidence="8 9">Q31a</strain>
    </source>
</reference>
<dbReference type="RefSeq" id="WP_145073698.1">
    <property type="nucleotide sequence ID" value="NZ_CP036298.1"/>
</dbReference>
<dbReference type="Proteomes" id="UP000318017">
    <property type="component" value="Chromosome"/>
</dbReference>
<dbReference type="Pfam" id="PF00482">
    <property type="entry name" value="T2SSF"/>
    <property type="match status" value="1"/>
</dbReference>
<dbReference type="KEGG" id="ahel:Q31a_06050"/>
<dbReference type="InterPro" id="IPR042094">
    <property type="entry name" value="T2SS_GspF_sf"/>
</dbReference>
<dbReference type="InterPro" id="IPR018076">
    <property type="entry name" value="T2SS_GspF_dom"/>
</dbReference>
<keyword evidence="5 6" id="KW-0472">Membrane</keyword>
<dbReference type="GO" id="GO:0005886">
    <property type="term" value="C:plasma membrane"/>
    <property type="evidence" value="ECO:0007669"/>
    <property type="project" value="UniProtKB-SubCell"/>
</dbReference>
<evidence type="ECO:0000256" key="3">
    <source>
        <dbReference type="ARBA" id="ARBA00022692"/>
    </source>
</evidence>